<sequence length="315" mass="35301">MRNLIIASCLVFFTYHASAQGCSDAGFCTMGAMKPDQSYSKQIDFKLRTLELNYYRGRSLLSPVITAITADMTFGINDLTAIQLKVPYQMVSGNLGETSGIADLSISATRSFPIERGAVGVTLGGKLPTGKANIEKEPSELGPGGDYPMYYQTSLGTYDIVLGTSYINENWLFATGIQLPIVHQNENDFRWGHWPGYPSPDYINSHDLANNLRRGTDIMLRAERNFRYVNYNFGIGALGIYRISKDEVYNFRTDTREKLDGTTGLAFTMLANFGYHINVNHSLKLIYAHKVTDREVNPDGLTRHDVLSTSYIYRF</sequence>
<accession>A0A3D9L170</accession>
<dbReference type="EMBL" id="QREG01000012">
    <property type="protein sequence ID" value="RED97483.1"/>
    <property type="molecule type" value="Genomic_DNA"/>
</dbReference>
<protein>
    <recommendedName>
        <fullName evidence="4">Outer membrane beta-barrel porin/alpha-amylase</fullName>
    </recommendedName>
</protein>
<dbReference type="RefSeq" id="WP_115868636.1">
    <property type="nucleotide sequence ID" value="NZ_QREG01000012.1"/>
</dbReference>
<name>A0A3D9L170_MARFU</name>
<feature type="chain" id="PRO_5017818706" description="Outer membrane beta-barrel porin/alpha-amylase" evidence="1">
    <location>
        <begin position="20"/>
        <end position="315"/>
    </location>
</feature>
<dbReference type="Proteomes" id="UP000256779">
    <property type="component" value="Unassembled WGS sequence"/>
</dbReference>
<keyword evidence="3" id="KW-1185">Reference proteome</keyword>
<gene>
    <name evidence="2" type="ORF">C7460_11293</name>
</gene>
<keyword evidence="1" id="KW-0732">Signal</keyword>
<evidence type="ECO:0000256" key="1">
    <source>
        <dbReference type="SAM" id="SignalP"/>
    </source>
</evidence>
<organism evidence="2 3">
    <name type="scientific">Marinoscillum furvescens DSM 4134</name>
    <dbReference type="NCBI Taxonomy" id="1122208"/>
    <lineage>
        <taxon>Bacteria</taxon>
        <taxon>Pseudomonadati</taxon>
        <taxon>Bacteroidota</taxon>
        <taxon>Cytophagia</taxon>
        <taxon>Cytophagales</taxon>
        <taxon>Reichenbachiellaceae</taxon>
        <taxon>Marinoscillum</taxon>
    </lineage>
</organism>
<reference evidence="2 3" key="1">
    <citation type="submission" date="2018-07" db="EMBL/GenBank/DDBJ databases">
        <title>Genomic Encyclopedia of Type Strains, Phase IV (KMG-IV): sequencing the most valuable type-strain genomes for metagenomic binning, comparative biology and taxonomic classification.</title>
        <authorList>
            <person name="Goeker M."/>
        </authorList>
    </citation>
    <scope>NUCLEOTIDE SEQUENCE [LARGE SCALE GENOMIC DNA]</scope>
    <source>
        <strain evidence="2 3">DSM 4134</strain>
    </source>
</reference>
<proteinExistence type="predicted"/>
<dbReference type="OrthoDB" id="1119914at2"/>
<dbReference type="AlphaFoldDB" id="A0A3D9L170"/>
<feature type="signal peptide" evidence="1">
    <location>
        <begin position="1"/>
        <end position="19"/>
    </location>
</feature>
<evidence type="ECO:0008006" key="4">
    <source>
        <dbReference type="Google" id="ProtNLM"/>
    </source>
</evidence>
<evidence type="ECO:0000313" key="3">
    <source>
        <dbReference type="Proteomes" id="UP000256779"/>
    </source>
</evidence>
<evidence type="ECO:0000313" key="2">
    <source>
        <dbReference type="EMBL" id="RED97483.1"/>
    </source>
</evidence>
<comment type="caution">
    <text evidence="2">The sequence shown here is derived from an EMBL/GenBank/DDBJ whole genome shotgun (WGS) entry which is preliminary data.</text>
</comment>
<dbReference type="PROSITE" id="PS51257">
    <property type="entry name" value="PROKAR_LIPOPROTEIN"/>
    <property type="match status" value="1"/>
</dbReference>